<name>A0A1E3HG37_9TREE</name>
<feature type="compositionally biased region" description="Polar residues" evidence="1">
    <location>
        <begin position="180"/>
        <end position="190"/>
    </location>
</feature>
<protein>
    <recommendedName>
        <fullName evidence="2">Zn(2)-C6 fungal-type domain-containing protein</fullName>
    </recommendedName>
</protein>
<evidence type="ECO:0000259" key="2">
    <source>
        <dbReference type="PROSITE" id="PS00463"/>
    </source>
</evidence>
<dbReference type="CDD" id="cd00067">
    <property type="entry name" value="GAL4"/>
    <property type="match status" value="1"/>
</dbReference>
<dbReference type="EMBL" id="AWGJ01000010">
    <property type="protein sequence ID" value="ODN75085.1"/>
    <property type="molecule type" value="Genomic_DNA"/>
</dbReference>
<feature type="region of interest" description="Disordered" evidence="1">
    <location>
        <begin position="169"/>
        <end position="246"/>
    </location>
</feature>
<reference evidence="3 4" key="1">
    <citation type="submission" date="2016-06" db="EMBL/GenBank/DDBJ databases">
        <title>Evolution of pathogenesis and genome organization in the Tremellales.</title>
        <authorList>
            <person name="Cuomo C."/>
            <person name="Litvintseva A."/>
            <person name="Heitman J."/>
            <person name="Chen Y."/>
            <person name="Sun S."/>
            <person name="Springer D."/>
            <person name="Dromer F."/>
            <person name="Young S."/>
            <person name="Zeng Q."/>
            <person name="Chapman S."/>
            <person name="Gujja S."/>
            <person name="Saif S."/>
            <person name="Birren B."/>
        </authorList>
    </citation>
    <scope>NUCLEOTIDE SEQUENCE [LARGE SCALE GENOMIC DNA]</scope>
    <source>
        <strain evidence="3 4">CBS 6039</strain>
    </source>
</reference>
<feature type="compositionally biased region" description="Basic residues" evidence="1">
    <location>
        <begin position="237"/>
        <end position="246"/>
    </location>
</feature>
<feature type="domain" description="Zn(2)-C6 fungal-type" evidence="2">
    <location>
        <begin position="255"/>
        <end position="285"/>
    </location>
</feature>
<accession>A0A1E3HG37</accession>
<proteinExistence type="predicted"/>
<dbReference type="RefSeq" id="XP_018990735.1">
    <property type="nucleotide sequence ID" value="XM_019140760.1"/>
</dbReference>
<dbReference type="PROSITE" id="PS00463">
    <property type="entry name" value="ZN2_CY6_FUNGAL_1"/>
    <property type="match status" value="1"/>
</dbReference>
<dbReference type="GeneID" id="30157610"/>
<organism evidence="3 4">
    <name type="scientific">Cryptococcus amylolentus CBS 6039</name>
    <dbReference type="NCBI Taxonomy" id="1295533"/>
    <lineage>
        <taxon>Eukaryota</taxon>
        <taxon>Fungi</taxon>
        <taxon>Dikarya</taxon>
        <taxon>Basidiomycota</taxon>
        <taxon>Agaricomycotina</taxon>
        <taxon>Tremellomycetes</taxon>
        <taxon>Tremellales</taxon>
        <taxon>Cryptococcaceae</taxon>
        <taxon>Cryptococcus</taxon>
    </lineage>
</organism>
<comment type="caution">
    <text evidence="3">The sequence shown here is derived from an EMBL/GenBank/DDBJ whole genome shotgun (WGS) entry which is preliminary data.</text>
</comment>
<evidence type="ECO:0000313" key="3">
    <source>
        <dbReference type="EMBL" id="ODN75085.1"/>
    </source>
</evidence>
<dbReference type="GO" id="GO:0008270">
    <property type="term" value="F:zinc ion binding"/>
    <property type="evidence" value="ECO:0007669"/>
    <property type="project" value="InterPro"/>
</dbReference>
<keyword evidence="4" id="KW-1185">Reference proteome</keyword>
<sequence>MSSDSQCFSGISTMVSYPFPFSLPTYRDTSTEHLSAQAVAAPSYEEEAEEGFFVEGVRVSQDVFFYYHFGIQPALEAGATVETAGSPTCDFSIATDSAPATSRMTSTTTFNTPTKKFSTCPAPSTNELSVQTVVTPSHAEEADAELFLNGVEVSQEAFFSYQFGIQPAPEKAGTIDDTAGSLTREPSNVPISPPTTPKFASTAISKTPITPTQKSAGKKRSPNRSDKSPAKASTPAHLKRAGIKRTKKHTRSSMACECCRIARKSCKVDDIYRCGRCTSRGLKCCFWLEGRGEGKMRPRAIELGLEIFTEEGKDMVIAPVYTFCDPKYLI</sequence>
<gene>
    <name evidence="3" type="ORF">L202_06301</name>
</gene>
<dbReference type="InterPro" id="IPR001138">
    <property type="entry name" value="Zn2Cys6_DnaBD"/>
</dbReference>
<evidence type="ECO:0000313" key="4">
    <source>
        <dbReference type="Proteomes" id="UP000094065"/>
    </source>
</evidence>
<dbReference type="Proteomes" id="UP000094065">
    <property type="component" value="Unassembled WGS sequence"/>
</dbReference>
<dbReference type="AlphaFoldDB" id="A0A1E3HG37"/>
<evidence type="ECO:0000256" key="1">
    <source>
        <dbReference type="SAM" id="MobiDB-lite"/>
    </source>
</evidence>
<dbReference type="GO" id="GO:0000981">
    <property type="term" value="F:DNA-binding transcription factor activity, RNA polymerase II-specific"/>
    <property type="evidence" value="ECO:0007669"/>
    <property type="project" value="InterPro"/>
</dbReference>
<feature type="compositionally biased region" description="Polar residues" evidence="1">
    <location>
        <begin position="198"/>
        <end position="215"/>
    </location>
</feature>